<evidence type="ECO:0000313" key="2">
    <source>
        <dbReference type="EMBL" id="GIQ90620.1"/>
    </source>
</evidence>
<evidence type="ECO:0000313" key="3">
    <source>
        <dbReference type="Proteomes" id="UP000265618"/>
    </source>
</evidence>
<gene>
    <name evidence="2" type="ORF">KIPB_013479</name>
</gene>
<feature type="non-terminal residue" evidence="2">
    <location>
        <position position="1"/>
    </location>
</feature>
<reference evidence="2 3" key="1">
    <citation type="journal article" date="2018" name="PLoS ONE">
        <title>The draft genome of Kipferlia bialata reveals reductive genome evolution in fornicate parasites.</title>
        <authorList>
            <person name="Tanifuji G."/>
            <person name="Takabayashi S."/>
            <person name="Kume K."/>
            <person name="Takagi M."/>
            <person name="Nakayama T."/>
            <person name="Kamikawa R."/>
            <person name="Inagaki Y."/>
            <person name="Hashimoto T."/>
        </authorList>
    </citation>
    <scope>NUCLEOTIDE SEQUENCE [LARGE SCALE GENOMIC DNA]</scope>
    <source>
        <strain evidence="2">NY0173</strain>
    </source>
</reference>
<dbReference type="Proteomes" id="UP000265618">
    <property type="component" value="Unassembled WGS sequence"/>
</dbReference>
<proteinExistence type="predicted"/>
<dbReference type="AlphaFoldDB" id="A0A9K3D930"/>
<feature type="non-terminal residue" evidence="2">
    <location>
        <position position="124"/>
    </location>
</feature>
<sequence>DRLAVKLKYQHQKLIRLRTQIRTLLGQVLDRSDVRGVEKAPLENMKAQIEADMQRYRLFEMKAKDKAPGQKNEHDTPGHRGVTAEFIEARNWLDSMHARISRMLDKEHAYCDDLAHKNKVKAKD</sequence>
<evidence type="ECO:0000259" key="1">
    <source>
        <dbReference type="Pfam" id="PF04065"/>
    </source>
</evidence>
<protein>
    <recommendedName>
        <fullName evidence="1">CCR4-Not complex component Not N-terminal domain-containing protein</fullName>
    </recommendedName>
</protein>
<organism evidence="2 3">
    <name type="scientific">Kipferlia bialata</name>
    <dbReference type="NCBI Taxonomy" id="797122"/>
    <lineage>
        <taxon>Eukaryota</taxon>
        <taxon>Metamonada</taxon>
        <taxon>Carpediemonas-like organisms</taxon>
        <taxon>Kipferlia</taxon>
    </lineage>
</organism>
<dbReference type="GO" id="GO:0005634">
    <property type="term" value="C:nucleus"/>
    <property type="evidence" value="ECO:0007669"/>
    <property type="project" value="InterPro"/>
</dbReference>
<name>A0A9K3D930_9EUKA</name>
<dbReference type="GO" id="GO:0006355">
    <property type="term" value="P:regulation of DNA-templated transcription"/>
    <property type="evidence" value="ECO:0007669"/>
    <property type="project" value="InterPro"/>
</dbReference>
<comment type="caution">
    <text evidence="2">The sequence shown here is derived from an EMBL/GenBank/DDBJ whole genome shotgun (WGS) entry which is preliminary data.</text>
</comment>
<accession>A0A9K3D930</accession>
<feature type="domain" description="CCR4-Not complex component Not N-terminal" evidence="1">
    <location>
        <begin position="1"/>
        <end position="122"/>
    </location>
</feature>
<keyword evidence="3" id="KW-1185">Reference proteome</keyword>
<dbReference type="InterPro" id="IPR007207">
    <property type="entry name" value="Not_N"/>
</dbReference>
<dbReference type="EMBL" id="BDIP01006423">
    <property type="protein sequence ID" value="GIQ90620.1"/>
    <property type="molecule type" value="Genomic_DNA"/>
</dbReference>
<dbReference type="Pfam" id="PF04065">
    <property type="entry name" value="Not3"/>
    <property type="match status" value="1"/>
</dbReference>